<protein>
    <submittedName>
        <fullName evidence="2">Colanic acid biosynthesis glycosyltransferase WcaL</fullName>
    </submittedName>
</protein>
<reference evidence="3" key="1">
    <citation type="submission" date="2017-02" db="EMBL/GenBank/DDBJ databases">
        <title>Comparative genomics and description of representatives of a novel lineage of planctomycetes thriving in anoxic sediments.</title>
        <authorList>
            <person name="Spring S."/>
            <person name="Bunk B."/>
            <person name="Sproer C."/>
        </authorList>
    </citation>
    <scope>NUCLEOTIDE SEQUENCE [LARGE SCALE GENOMIC DNA]</scope>
    <source>
        <strain evidence="3">ST-NAGAB-D1</strain>
    </source>
</reference>
<dbReference type="OrthoDB" id="73743at2"/>
<sequence>MDNGSSKTSKSGKVPVRPAIFVDAYAIRDYATGLQHLLAGLAEKSHEAALVCPPDVNIDAVMGPTATAMCYPVFKLPFLCRQNRNMLVDRLGKFKPSVLHAFSSSRFKITRQVAHIMDLPYVLSVNRLALRPSANYMKDEHCTSVVASSRKISEAMCKKSPYAEEKLEQINIGTFVEDSTACFSGEHAVTSIILAQDLHKEQDFKALLNAIRHLVIDGYEFVLAILGKGKAERAIHRQIHSLELSQIITLVGEVEPIRPLFAGADVFIQPQPRREFNSRLLEAMSVGMAVATSRHIKDDMVIPDETAVVFDPYDELSVYSALQKILEDKDRARCMAQNGQDYLRKYHSVSRMADSLTDTYIGAQVKHKNLGAGEHE</sequence>
<feature type="domain" description="Glycosyl transferase family 1" evidence="1">
    <location>
        <begin position="193"/>
        <end position="340"/>
    </location>
</feature>
<dbReference type="SUPFAM" id="SSF53756">
    <property type="entry name" value="UDP-Glycosyltransferase/glycogen phosphorylase"/>
    <property type="match status" value="1"/>
</dbReference>
<dbReference type="EMBL" id="CP019791">
    <property type="protein sequence ID" value="AQT69757.1"/>
    <property type="molecule type" value="Genomic_DNA"/>
</dbReference>
<dbReference type="Pfam" id="PF00534">
    <property type="entry name" value="Glycos_transf_1"/>
    <property type="match status" value="1"/>
</dbReference>
<evidence type="ECO:0000313" key="3">
    <source>
        <dbReference type="Proteomes" id="UP000189674"/>
    </source>
</evidence>
<dbReference type="Gene3D" id="3.40.50.2000">
    <property type="entry name" value="Glycogen Phosphorylase B"/>
    <property type="match status" value="2"/>
</dbReference>
<dbReference type="STRING" id="1936003.STSP2_02954"/>
<dbReference type="CDD" id="cd03801">
    <property type="entry name" value="GT4_PimA-like"/>
    <property type="match status" value="1"/>
</dbReference>
<organism evidence="2 3">
    <name type="scientific">Anaerohalosphaera lusitana</name>
    <dbReference type="NCBI Taxonomy" id="1936003"/>
    <lineage>
        <taxon>Bacteria</taxon>
        <taxon>Pseudomonadati</taxon>
        <taxon>Planctomycetota</taxon>
        <taxon>Phycisphaerae</taxon>
        <taxon>Sedimentisphaerales</taxon>
        <taxon>Anaerohalosphaeraceae</taxon>
        <taxon>Anaerohalosphaera</taxon>
    </lineage>
</organism>
<dbReference type="InterPro" id="IPR001296">
    <property type="entry name" value="Glyco_trans_1"/>
</dbReference>
<dbReference type="GO" id="GO:0016740">
    <property type="term" value="F:transferase activity"/>
    <property type="evidence" value="ECO:0007669"/>
    <property type="project" value="UniProtKB-KW"/>
</dbReference>
<keyword evidence="2" id="KW-0808">Transferase</keyword>
<dbReference type="KEGG" id="alus:STSP2_02954"/>
<evidence type="ECO:0000259" key="1">
    <source>
        <dbReference type="Pfam" id="PF00534"/>
    </source>
</evidence>
<keyword evidence="3" id="KW-1185">Reference proteome</keyword>
<name>A0A1U9NPP5_9BACT</name>
<gene>
    <name evidence="2" type="ORF">STSP2_02954</name>
</gene>
<dbReference type="RefSeq" id="WP_146663414.1">
    <property type="nucleotide sequence ID" value="NZ_CP019791.1"/>
</dbReference>
<evidence type="ECO:0000313" key="2">
    <source>
        <dbReference type="EMBL" id="AQT69757.1"/>
    </source>
</evidence>
<dbReference type="PANTHER" id="PTHR12526">
    <property type="entry name" value="GLYCOSYLTRANSFERASE"/>
    <property type="match status" value="1"/>
</dbReference>
<dbReference type="AlphaFoldDB" id="A0A1U9NPP5"/>
<dbReference type="Proteomes" id="UP000189674">
    <property type="component" value="Chromosome"/>
</dbReference>
<proteinExistence type="predicted"/>
<accession>A0A1U9NPP5</accession>
<dbReference type="PANTHER" id="PTHR12526:SF630">
    <property type="entry name" value="GLYCOSYLTRANSFERASE"/>
    <property type="match status" value="1"/>
</dbReference>